<dbReference type="GO" id="GO:0007155">
    <property type="term" value="P:cell adhesion"/>
    <property type="evidence" value="ECO:0007669"/>
    <property type="project" value="InterPro"/>
</dbReference>
<dbReference type="Proteomes" id="UP000176604">
    <property type="component" value="Unassembled WGS sequence"/>
</dbReference>
<feature type="compositionally biased region" description="Acidic residues" evidence="3">
    <location>
        <begin position="90"/>
        <end position="101"/>
    </location>
</feature>
<dbReference type="InterPro" id="IPR003367">
    <property type="entry name" value="Thrombospondin_3-like_rpt"/>
</dbReference>
<keyword evidence="4" id="KW-1133">Transmembrane helix</keyword>
<feature type="region of interest" description="Disordered" evidence="3">
    <location>
        <begin position="46"/>
        <end position="102"/>
    </location>
</feature>
<accession>A0A1F7UFF8</accession>
<dbReference type="InterPro" id="IPR028974">
    <property type="entry name" value="TSP_type-3_rpt"/>
</dbReference>
<dbReference type="SUPFAM" id="SSF103647">
    <property type="entry name" value="TSP type-3 repeat"/>
    <property type="match status" value="1"/>
</dbReference>
<evidence type="ECO:0008006" key="7">
    <source>
        <dbReference type="Google" id="ProtNLM"/>
    </source>
</evidence>
<evidence type="ECO:0000313" key="6">
    <source>
        <dbReference type="Proteomes" id="UP000176604"/>
    </source>
</evidence>
<dbReference type="Gene3D" id="4.10.1080.10">
    <property type="entry name" value="TSP type-3 repeat"/>
    <property type="match status" value="1"/>
</dbReference>
<name>A0A1F7UFF8_9BACT</name>
<feature type="transmembrane region" description="Helical" evidence="4">
    <location>
        <begin position="112"/>
        <end position="131"/>
    </location>
</feature>
<reference evidence="5 6" key="1">
    <citation type="journal article" date="2016" name="Nat. Commun.">
        <title>Thousands of microbial genomes shed light on interconnected biogeochemical processes in an aquifer system.</title>
        <authorList>
            <person name="Anantharaman K."/>
            <person name="Brown C.T."/>
            <person name="Hug L.A."/>
            <person name="Sharon I."/>
            <person name="Castelle C.J."/>
            <person name="Probst A.J."/>
            <person name="Thomas B.C."/>
            <person name="Singh A."/>
            <person name="Wilkins M.J."/>
            <person name="Karaoz U."/>
            <person name="Brodie E.L."/>
            <person name="Williams K.H."/>
            <person name="Hubbard S.S."/>
            <person name="Banfield J.F."/>
        </authorList>
    </citation>
    <scope>NUCLEOTIDE SEQUENCE [LARGE SCALE GENOMIC DNA]</scope>
</reference>
<keyword evidence="2" id="KW-0106">Calcium</keyword>
<evidence type="ECO:0000313" key="5">
    <source>
        <dbReference type="EMBL" id="OGL77003.1"/>
    </source>
</evidence>
<sequence>MGEAGNLALNEDVLVLPLPSANANPQYRMADIDGDGMADVRDNCVDVPNRDQKDVNGNGRGDACDDFDRDGIINSNDNCPDDTNRAQADTDGDGTGDACDEQESRLTERLPWLPWVGIGAAALVVIVLLIMTARMPAGGVTAPKG</sequence>
<keyword evidence="1" id="KW-0732">Signal</keyword>
<comment type="caution">
    <text evidence="5">The sequence shown here is derived from an EMBL/GenBank/DDBJ whole genome shotgun (WGS) entry which is preliminary data.</text>
</comment>
<dbReference type="GO" id="GO:0005509">
    <property type="term" value="F:calcium ion binding"/>
    <property type="evidence" value="ECO:0007669"/>
    <property type="project" value="InterPro"/>
</dbReference>
<evidence type="ECO:0000256" key="4">
    <source>
        <dbReference type="SAM" id="Phobius"/>
    </source>
</evidence>
<dbReference type="PANTHER" id="PTHR10199">
    <property type="entry name" value="THROMBOSPONDIN"/>
    <property type="match status" value="1"/>
</dbReference>
<keyword evidence="4" id="KW-0812">Transmembrane</keyword>
<proteinExistence type="predicted"/>
<dbReference type="AlphaFoldDB" id="A0A1F7UFF8"/>
<organism evidence="5 6">
    <name type="scientific">Candidatus Uhrbacteria bacterium RIFCSPHIGHO2_12_FULL_54_23</name>
    <dbReference type="NCBI Taxonomy" id="1802397"/>
    <lineage>
        <taxon>Bacteria</taxon>
        <taxon>Candidatus Uhriibacteriota</taxon>
    </lineage>
</organism>
<protein>
    <recommendedName>
        <fullName evidence="7">Thrombospondin</fullName>
    </recommendedName>
</protein>
<keyword evidence="4" id="KW-0472">Membrane</keyword>
<evidence type="ECO:0000256" key="1">
    <source>
        <dbReference type="ARBA" id="ARBA00022729"/>
    </source>
</evidence>
<dbReference type="EMBL" id="MGEF01000068">
    <property type="protein sequence ID" value="OGL77003.1"/>
    <property type="molecule type" value="Genomic_DNA"/>
</dbReference>
<evidence type="ECO:0000256" key="3">
    <source>
        <dbReference type="SAM" id="MobiDB-lite"/>
    </source>
</evidence>
<evidence type="ECO:0000256" key="2">
    <source>
        <dbReference type="ARBA" id="ARBA00022837"/>
    </source>
</evidence>
<dbReference type="Pfam" id="PF02412">
    <property type="entry name" value="TSP_3"/>
    <property type="match status" value="2"/>
</dbReference>
<gene>
    <name evidence="5" type="ORF">A3J43_03985</name>
</gene>
<dbReference type="STRING" id="1802397.A3J43_03985"/>